<evidence type="ECO:0008006" key="2">
    <source>
        <dbReference type="Google" id="ProtNLM"/>
    </source>
</evidence>
<evidence type="ECO:0000313" key="1">
    <source>
        <dbReference type="EMBL" id="QHT11038.1"/>
    </source>
</evidence>
<dbReference type="EMBL" id="MN739530">
    <property type="protein sequence ID" value="QHT11038.1"/>
    <property type="molecule type" value="Genomic_DNA"/>
</dbReference>
<accession>A0A6C0D2M8</accession>
<sequence>MDTDTKPLVKSCSRCGETKEFEKFISKRNICKICSNRRDRENRQAVVLSNDINKTCTTCNQDKPLTSFSKHRASCKDCSNEKRRNRYQTDENHRKKAIQAAQEFKHAKVLVRRQKKLEEIGEGNKKCSNCSINKPICRYRHNRLKCKDCDRDEPIQRFKRNVRSRIFIALKQNKVMHTIEYLGCTTPEYLAWMTSYNECFTLGNQGKEWHIDHVIPLAKFDLNDSAQQLIAFNWRNTMPLSPAENMKKNSKILPLQIEEHLKKLIDYHKKKEIIMPQVFIDLFAKHLVDGNPLKQLLPLQFGNSLEEHG</sequence>
<name>A0A6C0D2M8_9ZZZZ</name>
<dbReference type="AlphaFoldDB" id="A0A6C0D2M8"/>
<protein>
    <recommendedName>
        <fullName evidence="2">HNH endonuclease</fullName>
    </recommendedName>
</protein>
<reference evidence="1" key="1">
    <citation type="journal article" date="2020" name="Nature">
        <title>Giant virus diversity and host interactions through global metagenomics.</title>
        <authorList>
            <person name="Schulz F."/>
            <person name="Roux S."/>
            <person name="Paez-Espino D."/>
            <person name="Jungbluth S."/>
            <person name="Walsh D.A."/>
            <person name="Denef V.J."/>
            <person name="McMahon K.D."/>
            <person name="Konstantinidis K.T."/>
            <person name="Eloe-Fadrosh E.A."/>
            <person name="Kyrpides N.C."/>
            <person name="Woyke T."/>
        </authorList>
    </citation>
    <scope>NUCLEOTIDE SEQUENCE</scope>
    <source>
        <strain evidence="1">GVMAG-M-3300023174-111</strain>
    </source>
</reference>
<proteinExistence type="predicted"/>
<organism evidence="1">
    <name type="scientific">viral metagenome</name>
    <dbReference type="NCBI Taxonomy" id="1070528"/>
    <lineage>
        <taxon>unclassified sequences</taxon>
        <taxon>metagenomes</taxon>
        <taxon>organismal metagenomes</taxon>
    </lineage>
</organism>